<reference evidence="2" key="3">
    <citation type="journal article" date="2018" name="PLoS ONE">
        <title>Genomic analysis of an Argentinean isolate of Spodoptera frugiperda granulovirus reveals that various baculoviruses code for Lef-7 proteins with three F-box domains.</title>
        <authorList>
            <person name="Ferrelli M.L."/>
            <person name="Pidre M.L."/>
            <person name="Ghiringhelli P.D."/>
            <person name="Torres S."/>
            <person name="Fabre M.L."/>
            <person name="Masson T."/>
            <person name="Cedola M.T."/>
            <person name="Sciocco-Cap A."/>
            <person name="Romanowski V."/>
        </authorList>
    </citation>
    <scope>NUCLEOTIDE SEQUENCE</scope>
    <source>
        <strain evidence="2">ARG</strain>
    </source>
</reference>
<dbReference type="SUPFAM" id="SSF50353">
    <property type="entry name" value="Cytokine"/>
    <property type="match status" value="2"/>
</dbReference>
<dbReference type="Gene3D" id="2.80.10.50">
    <property type="match status" value="1"/>
</dbReference>
<dbReference type="OrthoDB" id="12615at10239"/>
<dbReference type="CDD" id="cd23311">
    <property type="entry name" value="beta-trefoil_FGF_Bnl-like"/>
    <property type="match status" value="1"/>
</dbReference>
<evidence type="ECO:0000313" key="3">
    <source>
        <dbReference type="Proteomes" id="UP000201335"/>
    </source>
</evidence>
<dbReference type="InterPro" id="IPR008996">
    <property type="entry name" value="IL1/FGF"/>
</dbReference>
<dbReference type="EMBL" id="KM371112">
    <property type="protein sequence ID" value="AJK91781.1"/>
    <property type="molecule type" value="Genomic_DNA"/>
</dbReference>
<accession>A0A0C5AQA2</accession>
<evidence type="ECO:0000313" key="1">
    <source>
        <dbReference type="EMBL" id="AJK91781.1"/>
    </source>
</evidence>
<dbReference type="EMBL" id="MH170055">
    <property type="protein sequence ID" value="AXS01144.1"/>
    <property type="molecule type" value="Genomic_DNA"/>
</dbReference>
<proteinExistence type="predicted"/>
<organism evidence="1 3">
    <name type="scientific">Spodoptera frugiperda granulovirus</name>
    <dbReference type="NCBI Taxonomy" id="307454"/>
    <lineage>
        <taxon>Viruses</taxon>
        <taxon>Viruses incertae sedis</taxon>
        <taxon>Naldaviricetes</taxon>
        <taxon>Lefavirales</taxon>
        <taxon>Baculoviridae</taxon>
        <taxon>Betabaculovirus</taxon>
        <taxon>Betabaculovirus spofrugiperdae</taxon>
    </lineage>
</organism>
<reference evidence="1 3" key="2">
    <citation type="journal article" date="2015" name="Viruses">
        <title>The complete sequence of the first Spodoptera frugiperda Betabaculovirus genome: a natural multiple recombinant virus.</title>
        <authorList>
            <person name="Cuartas P.E."/>
            <person name="Barrera G.P."/>
            <person name="Belaich M.N."/>
            <person name="Barreto E."/>
            <person name="Ghiringhelli P.D."/>
            <person name="Villamizar L.F."/>
        </authorList>
    </citation>
    <scope>NUCLEOTIDE SEQUENCE [LARGE SCALE GENOMIC DNA]</scope>
    <source>
        <strain evidence="1">VG008</strain>
    </source>
</reference>
<dbReference type="KEGG" id="vg:23632122"/>
<dbReference type="Proteomes" id="UP000201335">
    <property type="component" value="Segment"/>
</dbReference>
<reference evidence="1" key="1">
    <citation type="submission" date="2014-08" db="EMBL/GenBank/DDBJ databases">
        <authorList>
            <person name="Cuartas Otalora P.E."/>
            <person name="Barrera Cubillos G.P."/>
            <person name="Barreto Hernandez E."/>
            <person name="Belaich M.N."/>
            <person name="Ghiringhelli P.D."/>
            <person name="Villamizar Rivero L.F."/>
        </authorList>
    </citation>
    <scope>NUCLEOTIDE SEQUENCE</scope>
    <source>
        <strain evidence="1">VG008</strain>
    </source>
</reference>
<sequence length="387" mass="44471">MQSQWLMVVAMVVMAKAEELLPNSSITFGPGYTLVYNRDTPVYPRSSEQNAQIVSTSKYENHTWYFYHEPKSNKYFVRDETCRFMCLNPCGLAFMSNVLVKHYCKFRIEKYTDMYRLYIPSSNSSTKTTNYRHLVFDSKFNIVRGELNVHPLTSVPYSFIMERTLTNQSGCTKIGKLVAINLDAHESTRCTLPKVREMAPVDVTKEIQVVTNNRYFYHLKLNGGYVTSNAGLNGMMGDYSRFHKEMINTNTYVFRSTDNCNYLCMNKCGVVYMSLKYNTDCKIRVVPTTAANNVYLRFERHHYYLAEDAKGVLSNSTEPTYRSQVQLEMTDLDDVHGYDKKCSIIKTDSAADNDDACMNVANRLGRSMLPTLFVYFVMKNGGGRLVL</sequence>
<protein>
    <submittedName>
        <fullName evidence="1">Fgf-2</fullName>
    </submittedName>
</protein>
<keyword evidence="3" id="KW-1185">Reference proteome</keyword>
<name>A0A0C5AQA2_9BBAC</name>
<dbReference type="RefSeq" id="YP_009121905.1">
    <property type="nucleotide sequence ID" value="NC_026511.1"/>
</dbReference>
<dbReference type="GeneID" id="23632122"/>
<evidence type="ECO:0000313" key="2">
    <source>
        <dbReference type="EMBL" id="AXS01144.1"/>
    </source>
</evidence>